<dbReference type="Proteomes" id="UP000735874">
    <property type="component" value="Unassembled WGS sequence"/>
</dbReference>
<dbReference type="Proteomes" id="UP000774804">
    <property type="component" value="Unassembled WGS sequence"/>
</dbReference>
<comment type="caution">
    <text evidence="2">The sequence shown here is derived from an EMBL/GenBank/DDBJ whole genome shotgun (WGS) entry which is preliminary data.</text>
</comment>
<reference evidence="2" key="1">
    <citation type="submission" date="2018-10" db="EMBL/GenBank/DDBJ databases">
        <title>Effector identification in a new, highly contiguous assembly of the strawberry crown rot pathogen Phytophthora cactorum.</title>
        <authorList>
            <person name="Armitage A.D."/>
            <person name="Nellist C.F."/>
            <person name="Bates H."/>
            <person name="Vickerstaff R.J."/>
            <person name="Harrison R.J."/>
        </authorList>
    </citation>
    <scope>NUCLEOTIDE SEQUENCE</scope>
    <source>
        <strain evidence="1">15-7</strain>
        <strain evidence="2">4032</strain>
        <strain evidence="3">4040</strain>
        <strain evidence="4">P421</strain>
    </source>
</reference>
<evidence type="ECO:0000313" key="5">
    <source>
        <dbReference type="Proteomes" id="UP000774804"/>
    </source>
</evidence>
<name>A0A8T1BUK2_9STRA</name>
<dbReference type="Proteomes" id="UP000760860">
    <property type="component" value="Unassembled WGS sequence"/>
</dbReference>
<evidence type="ECO:0000313" key="2">
    <source>
        <dbReference type="EMBL" id="KAG2906801.1"/>
    </source>
</evidence>
<proteinExistence type="predicted"/>
<organism evidence="2 5">
    <name type="scientific">Phytophthora cactorum</name>
    <dbReference type="NCBI Taxonomy" id="29920"/>
    <lineage>
        <taxon>Eukaryota</taxon>
        <taxon>Sar</taxon>
        <taxon>Stramenopiles</taxon>
        <taxon>Oomycota</taxon>
        <taxon>Peronosporomycetes</taxon>
        <taxon>Peronosporales</taxon>
        <taxon>Peronosporaceae</taxon>
        <taxon>Phytophthora</taxon>
    </lineage>
</organism>
<evidence type="ECO:0000313" key="3">
    <source>
        <dbReference type="EMBL" id="KAG2929499.1"/>
    </source>
</evidence>
<accession>A0A8T1BUK2</accession>
<evidence type="ECO:0000313" key="1">
    <source>
        <dbReference type="EMBL" id="KAG2858958.1"/>
    </source>
</evidence>
<dbReference type="EMBL" id="RCMI01000529">
    <property type="protein sequence ID" value="KAG2906801.1"/>
    <property type="molecule type" value="Genomic_DNA"/>
</dbReference>
<dbReference type="EMBL" id="RCMK01000424">
    <property type="protein sequence ID" value="KAG2929499.1"/>
    <property type="molecule type" value="Genomic_DNA"/>
</dbReference>
<dbReference type="EMBL" id="RCMV01000298">
    <property type="protein sequence ID" value="KAG3219732.1"/>
    <property type="molecule type" value="Genomic_DNA"/>
</dbReference>
<dbReference type="EMBL" id="RCMG01000233">
    <property type="protein sequence ID" value="KAG2858958.1"/>
    <property type="molecule type" value="Genomic_DNA"/>
</dbReference>
<dbReference type="AlphaFoldDB" id="A0A8T1BUK2"/>
<evidence type="ECO:0000313" key="4">
    <source>
        <dbReference type="EMBL" id="KAG3219732.1"/>
    </source>
</evidence>
<protein>
    <submittedName>
        <fullName evidence="2">Uncharacterized protein</fullName>
    </submittedName>
</protein>
<dbReference type="Proteomes" id="UP000736787">
    <property type="component" value="Unassembled WGS sequence"/>
</dbReference>
<sequence length="50" mass="5776">MVKVDNTMNDYLQQAEELAHFGQTWELDPVRHMNLDKEVVAAMGARRSQT</sequence>
<gene>
    <name evidence="1" type="ORF">PC113_g9343</name>
    <name evidence="2" type="ORF">PC115_g14157</name>
    <name evidence="3" type="ORF">PC117_g13980</name>
    <name evidence="4" type="ORF">PC129_g9498</name>
</gene>